<sequence>MVLRNSPTIFLCLGSLVVEASVRYSRQPGFETHPRLSVFYLESRGRGVETHPRLRVFYLKSRGRGFETFPTGIHIVYITLPLKKTLFKLCDIYCGIVHHPVYIEHYRTFNVRGKRD</sequence>
<organism evidence="2">
    <name type="scientific">Cacopsylla melanoneura</name>
    <dbReference type="NCBI Taxonomy" id="428564"/>
    <lineage>
        <taxon>Eukaryota</taxon>
        <taxon>Metazoa</taxon>
        <taxon>Ecdysozoa</taxon>
        <taxon>Arthropoda</taxon>
        <taxon>Hexapoda</taxon>
        <taxon>Insecta</taxon>
        <taxon>Pterygota</taxon>
        <taxon>Neoptera</taxon>
        <taxon>Paraneoptera</taxon>
        <taxon>Hemiptera</taxon>
        <taxon>Sternorrhyncha</taxon>
        <taxon>Psylloidea</taxon>
        <taxon>Psyllidae</taxon>
        <taxon>Psyllinae</taxon>
        <taxon>Cacopsylla</taxon>
    </lineage>
</organism>
<keyword evidence="1" id="KW-0732">Signal</keyword>
<dbReference type="AlphaFoldDB" id="A0A8D8Z8X0"/>
<evidence type="ECO:0000313" key="2">
    <source>
        <dbReference type="EMBL" id="CAG6742021.1"/>
    </source>
</evidence>
<evidence type="ECO:0000256" key="1">
    <source>
        <dbReference type="SAM" id="SignalP"/>
    </source>
</evidence>
<accession>A0A8D8Z8X0</accession>
<evidence type="ECO:0008006" key="3">
    <source>
        <dbReference type="Google" id="ProtNLM"/>
    </source>
</evidence>
<feature type="signal peptide" evidence="1">
    <location>
        <begin position="1"/>
        <end position="20"/>
    </location>
</feature>
<proteinExistence type="predicted"/>
<name>A0A8D8Z8X0_9HEMI</name>
<feature type="chain" id="PRO_5034003791" description="Secreted protein" evidence="1">
    <location>
        <begin position="21"/>
        <end position="116"/>
    </location>
</feature>
<dbReference type="EMBL" id="HBUF01431665">
    <property type="protein sequence ID" value="CAG6742021.1"/>
    <property type="molecule type" value="Transcribed_RNA"/>
</dbReference>
<protein>
    <recommendedName>
        <fullName evidence="3">Secreted protein</fullName>
    </recommendedName>
</protein>
<reference evidence="2" key="1">
    <citation type="submission" date="2021-05" db="EMBL/GenBank/DDBJ databases">
        <authorList>
            <person name="Alioto T."/>
            <person name="Alioto T."/>
            <person name="Gomez Garrido J."/>
        </authorList>
    </citation>
    <scope>NUCLEOTIDE SEQUENCE</scope>
</reference>